<dbReference type="Pfam" id="PF00589">
    <property type="entry name" value="Phage_integrase"/>
    <property type="match status" value="1"/>
</dbReference>
<dbReference type="GO" id="GO:0003677">
    <property type="term" value="F:DNA binding"/>
    <property type="evidence" value="ECO:0007669"/>
    <property type="project" value="InterPro"/>
</dbReference>
<evidence type="ECO:0000259" key="4">
    <source>
        <dbReference type="PROSITE" id="PS51898"/>
    </source>
</evidence>
<dbReference type="InterPro" id="IPR050090">
    <property type="entry name" value="Tyrosine_recombinase_XerCD"/>
</dbReference>
<dbReference type="InterPro" id="IPR002104">
    <property type="entry name" value="Integrase_catalytic"/>
</dbReference>
<evidence type="ECO:0000313" key="5">
    <source>
        <dbReference type="EMBL" id="MBK8891231.1"/>
    </source>
</evidence>
<evidence type="ECO:0000256" key="1">
    <source>
        <dbReference type="ARBA" id="ARBA00022908"/>
    </source>
</evidence>
<accession>A0A9D7QID2</accession>
<dbReference type="InterPro" id="IPR011010">
    <property type="entry name" value="DNA_brk_join_enz"/>
</dbReference>
<comment type="caution">
    <text evidence="5">The sequence shown here is derived from an EMBL/GenBank/DDBJ whole genome shotgun (WGS) entry which is preliminary data.</text>
</comment>
<dbReference type="Gene3D" id="1.10.443.10">
    <property type="entry name" value="Intergrase catalytic core"/>
    <property type="match status" value="1"/>
</dbReference>
<dbReference type="InterPro" id="IPR013762">
    <property type="entry name" value="Integrase-like_cat_sf"/>
</dbReference>
<feature type="domain" description="Tyr recombinase" evidence="4">
    <location>
        <begin position="1"/>
        <end position="169"/>
    </location>
</feature>
<keyword evidence="2" id="KW-0233">DNA recombination</keyword>
<evidence type="ECO:0000256" key="2">
    <source>
        <dbReference type="ARBA" id="ARBA00023172"/>
    </source>
</evidence>
<dbReference type="EMBL" id="JADKBR010000017">
    <property type="protein sequence ID" value="MBK8891231.1"/>
    <property type="molecule type" value="Genomic_DNA"/>
</dbReference>
<protein>
    <submittedName>
        <fullName evidence="5">Tyrosine-type recombinase/integrase</fullName>
    </submittedName>
</protein>
<dbReference type="GO" id="GO:0006310">
    <property type="term" value="P:DNA recombination"/>
    <property type="evidence" value="ECO:0007669"/>
    <property type="project" value="UniProtKB-KW"/>
</dbReference>
<evidence type="ECO:0000313" key="6">
    <source>
        <dbReference type="Proteomes" id="UP000808146"/>
    </source>
</evidence>
<name>A0A9D7QID2_9RHOO</name>
<dbReference type="PANTHER" id="PTHR30349">
    <property type="entry name" value="PHAGE INTEGRASE-RELATED"/>
    <property type="match status" value="1"/>
</dbReference>
<evidence type="ECO:0000256" key="3">
    <source>
        <dbReference type="SAM" id="MobiDB-lite"/>
    </source>
</evidence>
<dbReference type="Proteomes" id="UP000808146">
    <property type="component" value="Unassembled WGS sequence"/>
</dbReference>
<feature type="region of interest" description="Disordered" evidence="3">
    <location>
        <begin position="28"/>
        <end position="59"/>
    </location>
</feature>
<dbReference type="AlphaFoldDB" id="A0A9D7QID2"/>
<keyword evidence="1" id="KW-0229">DNA integration</keyword>
<organism evidence="5 6">
    <name type="scientific">Candidatus Dechloromonas phosphorivorans</name>
    <dbReference type="NCBI Taxonomy" id="2899244"/>
    <lineage>
        <taxon>Bacteria</taxon>
        <taxon>Pseudomonadati</taxon>
        <taxon>Pseudomonadota</taxon>
        <taxon>Betaproteobacteria</taxon>
        <taxon>Rhodocyclales</taxon>
        <taxon>Azonexaceae</taxon>
        <taxon>Dechloromonas</taxon>
    </lineage>
</organism>
<gene>
    <name evidence="5" type="ORF">IPN75_13105</name>
</gene>
<sequence length="177" mass="19394">MPVYTSRIRETLQYCCLLQLVRGLRPGTLRHRKPARPDVPQGSPGQGQQGSLRPEGSPLGGYAPFTAPSGIAALLLARAFRPRRWVFPNRAGDGPIYDQTVQRLYCAVRDAAGLPKGGGIHTLRHCFATHLLESGVDLFTLQRLLGHGHISTTMRYLHLSHSRLAGTASPLELLMPI</sequence>
<dbReference type="SUPFAM" id="SSF56349">
    <property type="entry name" value="DNA breaking-rejoining enzymes"/>
    <property type="match status" value="1"/>
</dbReference>
<dbReference type="GO" id="GO:0015074">
    <property type="term" value="P:DNA integration"/>
    <property type="evidence" value="ECO:0007669"/>
    <property type="project" value="UniProtKB-KW"/>
</dbReference>
<reference evidence="5" key="1">
    <citation type="submission" date="2020-10" db="EMBL/GenBank/DDBJ databases">
        <title>Connecting structure to function with the recovery of over 1000 high-quality activated sludge metagenome-assembled genomes encoding full-length rRNA genes using long-read sequencing.</title>
        <authorList>
            <person name="Singleton C.M."/>
            <person name="Petriglieri F."/>
            <person name="Kristensen J.M."/>
            <person name="Kirkegaard R.H."/>
            <person name="Michaelsen T.Y."/>
            <person name="Andersen M.H."/>
            <person name="Karst S.M."/>
            <person name="Dueholm M.S."/>
            <person name="Nielsen P.H."/>
            <person name="Albertsen M."/>
        </authorList>
    </citation>
    <scope>NUCLEOTIDE SEQUENCE</scope>
    <source>
        <strain evidence="5">OdNE_18-Q3-R46-58_BAT3C.305</strain>
    </source>
</reference>
<dbReference type="PANTHER" id="PTHR30349:SF64">
    <property type="entry name" value="PROPHAGE INTEGRASE INTD-RELATED"/>
    <property type="match status" value="1"/>
</dbReference>
<dbReference type="PROSITE" id="PS51898">
    <property type="entry name" value="TYR_RECOMBINASE"/>
    <property type="match status" value="1"/>
</dbReference>
<proteinExistence type="predicted"/>